<evidence type="ECO:0000313" key="2">
    <source>
        <dbReference type="EMBL" id="CAL4226438.1"/>
    </source>
</evidence>
<evidence type="ECO:0000313" key="3">
    <source>
        <dbReference type="Proteomes" id="UP001497623"/>
    </source>
</evidence>
<organism evidence="2 3">
    <name type="scientific">Meganyctiphanes norvegica</name>
    <name type="common">Northern krill</name>
    <name type="synonym">Thysanopoda norvegica</name>
    <dbReference type="NCBI Taxonomy" id="48144"/>
    <lineage>
        <taxon>Eukaryota</taxon>
        <taxon>Metazoa</taxon>
        <taxon>Ecdysozoa</taxon>
        <taxon>Arthropoda</taxon>
        <taxon>Crustacea</taxon>
        <taxon>Multicrustacea</taxon>
        <taxon>Malacostraca</taxon>
        <taxon>Eumalacostraca</taxon>
        <taxon>Eucarida</taxon>
        <taxon>Euphausiacea</taxon>
        <taxon>Euphausiidae</taxon>
        <taxon>Meganyctiphanes</taxon>
    </lineage>
</organism>
<comment type="caution">
    <text evidence="2">The sequence shown here is derived from an EMBL/GenBank/DDBJ whole genome shotgun (WGS) entry which is preliminary data.</text>
</comment>
<protein>
    <submittedName>
        <fullName evidence="2">Uncharacterized protein</fullName>
    </submittedName>
</protein>
<dbReference type="AlphaFoldDB" id="A0AAV2ST72"/>
<accession>A0AAV2ST72</accession>
<evidence type="ECO:0000256" key="1">
    <source>
        <dbReference type="SAM" id="MobiDB-lite"/>
    </source>
</evidence>
<feature type="non-terminal residue" evidence="2">
    <location>
        <position position="1"/>
    </location>
</feature>
<sequence>TTVDDTDSGSQTEESVPNPIVNDTINSGSQSRKNAPAAIDYGFLPDSDDERPQPQAAKDSRKRTRDKDKWAQNQSKIKRNSGQAYEFKRRGTNEIKKSRTEKNGSSL</sequence>
<dbReference type="EMBL" id="CAXKWB010102872">
    <property type="protein sequence ID" value="CAL4226438.1"/>
    <property type="molecule type" value="Genomic_DNA"/>
</dbReference>
<feature type="compositionally biased region" description="Polar residues" evidence="1">
    <location>
        <begin position="71"/>
        <end position="83"/>
    </location>
</feature>
<reference evidence="2 3" key="1">
    <citation type="submission" date="2024-05" db="EMBL/GenBank/DDBJ databases">
        <authorList>
            <person name="Wallberg A."/>
        </authorList>
    </citation>
    <scope>NUCLEOTIDE SEQUENCE [LARGE SCALE GENOMIC DNA]</scope>
</reference>
<feature type="compositionally biased region" description="Basic and acidic residues" evidence="1">
    <location>
        <begin position="86"/>
        <end position="107"/>
    </location>
</feature>
<feature type="compositionally biased region" description="Polar residues" evidence="1">
    <location>
        <begin position="8"/>
        <end position="33"/>
    </location>
</feature>
<feature type="region of interest" description="Disordered" evidence="1">
    <location>
        <begin position="1"/>
        <end position="107"/>
    </location>
</feature>
<name>A0AAV2ST72_MEGNR</name>
<proteinExistence type="predicted"/>
<gene>
    <name evidence="2" type="ORF">MNOR_LOCUS39460</name>
</gene>
<dbReference type="Proteomes" id="UP001497623">
    <property type="component" value="Unassembled WGS sequence"/>
</dbReference>
<keyword evidence="3" id="KW-1185">Reference proteome</keyword>